<gene>
    <name evidence="1" type="ORF">LPB140_06905</name>
</gene>
<keyword evidence="2" id="KW-1185">Reference proteome</keyword>
<name>A0A1L3JBN7_9SPHN</name>
<sequence>MSDNCHILWEQRHNKSLLRFSVRKYHGRWFAELRSFYETPDGWQHSPKGCTMPISGIEGLGAALMAYAKDSELIGPENGLK</sequence>
<evidence type="ECO:0000313" key="1">
    <source>
        <dbReference type="EMBL" id="APG62557.1"/>
    </source>
</evidence>
<accession>A0A1L3JBN7</accession>
<protein>
    <submittedName>
        <fullName evidence="1">Uncharacterized protein</fullName>
    </submittedName>
</protein>
<dbReference type="STRING" id="1913578.LPB140_06905"/>
<dbReference type="GO" id="GO:0003677">
    <property type="term" value="F:DNA binding"/>
    <property type="evidence" value="ECO:0007669"/>
    <property type="project" value="InterPro"/>
</dbReference>
<evidence type="ECO:0000313" key="2">
    <source>
        <dbReference type="Proteomes" id="UP000242561"/>
    </source>
</evidence>
<proteinExistence type="predicted"/>
<dbReference type="EMBL" id="CP018154">
    <property type="protein sequence ID" value="APG62557.1"/>
    <property type="molecule type" value="Genomic_DNA"/>
</dbReference>
<organism evidence="1 2">
    <name type="scientific">Sphingorhabdus lutea</name>
    <dbReference type="NCBI Taxonomy" id="1913578"/>
    <lineage>
        <taxon>Bacteria</taxon>
        <taxon>Pseudomonadati</taxon>
        <taxon>Pseudomonadota</taxon>
        <taxon>Alphaproteobacteria</taxon>
        <taxon>Sphingomonadales</taxon>
        <taxon>Sphingomonadaceae</taxon>
        <taxon>Sphingorhabdus</taxon>
    </lineage>
</organism>
<dbReference type="Proteomes" id="UP000242561">
    <property type="component" value="Chromosome"/>
</dbReference>
<dbReference type="GO" id="GO:0006355">
    <property type="term" value="P:regulation of DNA-templated transcription"/>
    <property type="evidence" value="ECO:0007669"/>
    <property type="project" value="InterPro"/>
</dbReference>
<dbReference type="AlphaFoldDB" id="A0A1L3JBN7"/>
<dbReference type="RefSeq" id="WP_072559208.1">
    <property type="nucleotide sequence ID" value="NZ_CP018154.1"/>
</dbReference>
<dbReference type="InterPro" id="IPR009044">
    <property type="entry name" value="ssDNA-bd_transcriptional_reg"/>
</dbReference>
<dbReference type="KEGG" id="sphl:LPB140_06905"/>
<reference evidence="1 2" key="1">
    <citation type="submission" date="2016-11" db="EMBL/GenBank/DDBJ databases">
        <title>Sphingorhabdus sp. LPB0140, isolated from marine environment.</title>
        <authorList>
            <person name="Kim E."/>
            <person name="Yi H."/>
        </authorList>
    </citation>
    <scope>NUCLEOTIDE SEQUENCE [LARGE SCALE GENOMIC DNA]</scope>
    <source>
        <strain evidence="1 2">LPB0140</strain>
    </source>
</reference>
<dbReference type="Gene3D" id="2.30.31.10">
    <property type="entry name" value="Transcriptional Coactivator Pc4, Chain A"/>
    <property type="match status" value="1"/>
</dbReference>